<evidence type="ECO:0000313" key="5">
    <source>
        <dbReference type="EMBL" id="SDJ41724.1"/>
    </source>
</evidence>
<feature type="domain" description="SLH" evidence="4">
    <location>
        <begin position="2060"/>
        <end position="2121"/>
    </location>
</feature>
<dbReference type="InterPro" id="IPR033801">
    <property type="entry name" value="CBM6-CBM35-CBM36-like_1"/>
</dbReference>
<dbReference type="Pfam" id="PF22815">
    <property type="entry name" value="CatAgl_D1"/>
    <property type="match status" value="1"/>
</dbReference>
<dbReference type="PANTHER" id="PTHR43308:SF5">
    <property type="entry name" value="S-LAYER PROTEIN _ PEPTIDOGLYCAN ENDO-BETA-N-ACETYLGLUCOSAMINIDASE"/>
    <property type="match status" value="1"/>
</dbReference>
<dbReference type="STRING" id="1174501.SAMN05216192_1172"/>
<evidence type="ECO:0000259" key="4">
    <source>
        <dbReference type="PROSITE" id="PS51272"/>
    </source>
</evidence>
<dbReference type="Gene3D" id="2.160.20.10">
    <property type="entry name" value="Single-stranded right-handed beta-helix, Pectin lyase-like"/>
    <property type="match status" value="1"/>
</dbReference>
<evidence type="ECO:0000256" key="1">
    <source>
        <dbReference type="SAM" id="MobiDB-lite"/>
    </source>
</evidence>
<dbReference type="CDD" id="cd23432">
    <property type="entry name" value="beta-trefoil_Ricin_EndoBetaGal-like"/>
    <property type="match status" value="7"/>
</dbReference>
<protein>
    <submittedName>
        <fullName evidence="5">S-layer homology domain-containing protein</fullName>
    </submittedName>
</protein>
<proteinExistence type="predicted"/>
<dbReference type="InterPro" id="IPR055149">
    <property type="entry name" value="Agl_cat_D2"/>
</dbReference>
<dbReference type="PANTHER" id="PTHR43308">
    <property type="entry name" value="OUTER MEMBRANE PROTEIN ALPHA-RELATED"/>
    <property type="match status" value="1"/>
</dbReference>
<keyword evidence="6" id="KW-1185">Reference proteome</keyword>
<feature type="chain" id="PRO_5038534613" evidence="2">
    <location>
        <begin position="26"/>
        <end position="2266"/>
    </location>
</feature>
<feature type="region of interest" description="Disordered" evidence="1">
    <location>
        <begin position="1843"/>
        <end position="1868"/>
    </location>
</feature>
<dbReference type="Pfam" id="PF22816">
    <property type="entry name" value="CatAgl_D2"/>
    <property type="match status" value="1"/>
</dbReference>
<dbReference type="Pfam" id="PF00395">
    <property type="entry name" value="SLH"/>
    <property type="match status" value="3"/>
</dbReference>
<evidence type="ECO:0000313" key="6">
    <source>
        <dbReference type="Proteomes" id="UP000199050"/>
    </source>
</evidence>
<feature type="signal peptide" evidence="2">
    <location>
        <begin position="1"/>
        <end position="25"/>
    </location>
</feature>
<dbReference type="CDD" id="cd14490">
    <property type="entry name" value="CBM6-CBM35-CBM36_like_1"/>
    <property type="match status" value="1"/>
</dbReference>
<dbReference type="InterPro" id="IPR006626">
    <property type="entry name" value="PbH1"/>
</dbReference>
<dbReference type="RefSeq" id="WP_090715386.1">
    <property type="nucleotide sequence ID" value="NZ_CBCSKY010000092.1"/>
</dbReference>
<accession>A0A1G8TK03</accession>
<dbReference type="PROSITE" id="PS51272">
    <property type="entry name" value="SLH"/>
    <property type="match status" value="3"/>
</dbReference>
<dbReference type="EMBL" id="FNDX01000017">
    <property type="protein sequence ID" value="SDJ41724.1"/>
    <property type="molecule type" value="Genomic_DNA"/>
</dbReference>
<dbReference type="Proteomes" id="UP000199050">
    <property type="component" value="Unassembled WGS sequence"/>
</dbReference>
<dbReference type="SUPFAM" id="SSF51126">
    <property type="entry name" value="Pectin lyase-like"/>
    <property type="match status" value="2"/>
</dbReference>
<dbReference type="SMART" id="SM00710">
    <property type="entry name" value="PbH1"/>
    <property type="match status" value="7"/>
</dbReference>
<dbReference type="InterPro" id="IPR011050">
    <property type="entry name" value="Pectin_lyase_fold/virulence"/>
</dbReference>
<reference evidence="6" key="1">
    <citation type="submission" date="2016-10" db="EMBL/GenBank/DDBJ databases">
        <authorList>
            <person name="Varghese N."/>
            <person name="Submissions S."/>
        </authorList>
    </citation>
    <scope>NUCLEOTIDE SEQUENCE [LARGE SCALE GENOMIC DNA]</scope>
    <source>
        <strain evidence="6">CGMCC 1.11012</strain>
    </source>
</reference>
<feature type="domain" description="SLH" evidence="4">
    <location>
        <begin position="2122"/>
        <end position="2185"/>
    </location>
</feature>
<gene>
    <name evidence="5" type="ORF">SAMN05216192_1172</name>
</gene>
<dbReference type="OrthoDB" id="197688at2"/>
<organism evidence="5 6">
    <name type="scientific">Paenibacillus typhae</name>
    <dbReference type="NCBI Taxonomy" id="1174501"/>
    <lineage>
        <taxon>Bacteria</taxon>
        <taxon>Bacillati</taxon>
        <taxon>Bacillota</taxon>
        <taxon>Bacilli</taxon>
        <taxon>Bacillales</taxon>
        <taxon>Paenibacillaceae</taxon>
        <taxon>Paenibacillus</taxon>
    </lineage>
</organism>
<sequence>MKRFRSLVAGLLVLLLILPDLSAFGSGGSPAEAAGIGGTGAGQIPAGTVLIKNKWKSNYLYETSGGIVRYGMTNPADTSAHWNVETAEGVSRIKNVKTGHYITLAGNAGKEDSLKAAASTGGGGASEQWLIDLSNRSGYMVIRSATAPEGKLVIHQENQLGYAQVSSDINVTFESPQWAFIDLGEAPAVRLESRMRPGQVMYEEEGKVLYGKAALDNEAAQWFLEPGEAAGTLTIRNRATGHYIKQNAEHWFGVFADAMDPADKGLSEWVQEAAPGENGAGYITLRNYGLTDGGKELWLNPQYGDDNNVRSNNWPGWAGNHSAQWSIVPVTGLQPVRIAAYTDAQTAADYLYEASGGTLAHGAITPDAANENSYLWYAEDYDGHKRIRNAASGHYLSYTGDTVKALTLSESMLSDRWVFNESDDYDDYQTIENVQSPGVYLAILAGGGAGAGTDASTLAAQWQLLDPSTPTDNAEHYYRIQNGWQSFYWYESKEGLLKYGNMQEDGSDQWLVEKYNGRKLFKNRKTGHYINIAQMPDGHIQVSPLADKTNVDQAYIWTGKNTGDSTYVISSVLDKEPGKRPEKYISLQNLTKYAEYGIINPDWGSPKWRFVAVTEKKQDLFRFKLNRVNGEDQYLQDGPVPAVQENGRKLAEHSATVTEDVYVRQPGVEVQAADSGQKSTLTAETGELVEQTTKLEAADVDVTVGQATYGTLDLEDDSFVWQLQEIPGAGGAVKLKNRGTGRYLSLQNFGEAIEQESPELAVPTEQTVYDVWASIRWVVDMQPSGVSTIKSAWAGHYLYGASGTDGEPVIRISRSAGAAGMDSAQFTAEAVTEAPPAVPADPIRFKNAQTGDYLYENEHGVVLYGQPAADNGYSHWTISGGAGGQFIVNRATGHYLTLNGDYSFLESSAEPDTHGGSSWKVSLAADYRNYLIRSLYGEYDDELINLRNKTGYAERALLLDSEASAQWTLEAAPAGFNRPAGEARNSDTSTPVQDDTNLVRIVPQAPAGKVLAEKDGRPVYADSKDLSAKAEWLVQDVNGRKRIKNVQTGHYLSLDDKGAAELASGGGEASQWVTEEKLGFMRISSADRSAVFAVDGNEQWSFVPVPGDIVYQGKDAFHGDGLLRFAVNAQQDGEYSAVLRYKYAASADAALDVTVNGLPQGTAALTAASDWHTVTVKLLLRAGINTVTFSSGGEGWSKVSVDSVTVRESVAKAYRGATVPYISYEAEHAVTNGELIGPSRKYRSVASEASGRQAVVLKDTGDYIEFTLAEAANSIVLRYSIPDSPDGAGAEETLTLLVNGERQELSLTSKYAWEYGSYPWSNDPRQGSGHRFFDEVHALIGEAPAGAVIRLEKSAQDQAASYVIDLAELEQVAPALEMPEGYLSVTDYGAVPDDEGDDTAGFKAALAAAEAAGSGVWFPAGSFNVGNGLLDLDNADIRGAGMWYTTLSGAKFYGHGGKISVHDLLIEGGINVRDDEAVTNAFHGAFGQGSLIQNVWIEHTKAGLWLTQPGGEKARTDGLHMVGLRIRNLMADGINFAVGTGNSMMEQSDIRYPGDDGIAMWSFTDDKLSGVNGSERTPSFNNTARFNTVALPWLADNIVVFGGRDNKIQDNVVKDTVTNGAGIAVSTRFSAEPFQGTTVVERNTLLRTGSYDSGYGVNLGAIWLYAGESNLNADVQIRGNTILDSTYSGLVAHGNMKLDGVVLTDNIIDGAGTSGVEVTPELTGGLLIDNLVIRGERMNLLANPAAGFTVREKNQGIATAVKPFTVKLADGQKGPFTLKQGTAAELQVLDQAGADITAQAEWSFAEAGIAGFKDGRLQAAAAGNTLLTVSVNGSSRVYDLTVLKPDDTQSGGPGGTGGSGGSAGTGAAAADGDARLSAAAAAGQREITVAAGAGGTARFSAAALRSAAAAVPGAVLVVTSGGASYRFPLQRAESVLEAAGLADGTLEFALAPLSGAALEKLLAGAGKQDLAVKGVPAGFTLSVLGGSGAAAVPVSGFGAAYAERTLTVEEAVSADRAAALLYDAQTGTFRYVPALFETAGGVTKVTVKSSAAGGVIAVALHPVSFSDLSGHWAKTEIELLAGKLILNGSGAGSFAPQQTVSRAEFAAMLVRSLGLLPEAAADAAAFSDVPAGAWFAADARAAADLGLVQGYVDGTFRPDAPVTREQLAVMAARALKLVQSASALPDAAPAAGGGTPATAAAPSATGSFTDAAGIASWAQEAVNTLTAGGIMQGRPSGSFAPQAVTSRAEAAVILARLLRAGKLLND</sequence>
<feature type="compositionally biased region" description="Gly residues" evidence="1">
    <location>
        <begin position="1851"/>
        <end position="1864"/>
    </location>
</feature>
<keyword evidence="2" id="KW-0732">Signal</keyword>
<evidence type="ECO:0000259" key="3">
    <source>
        <dbReference type="PROSITE" id="PS51175"/>
    </source>
</evidence>
<dbReference type="InterPro" id="IPR005084">
    <property type="entry name" value="CBM6"/>
</dbReference>
<feature type="domain" description="CBM6" evidence="3">
    <location>
        <begin position="1079"/>
        <end position="1207"/>
    </location>
</feature>
<dbReference type="InterPro" id="IPR012334">
    <property type="entry name" value="Pectin_lyas_fold"/>
</dbReference>
<dbReference type="SUPFAM" id="SSF49785">
    <property type="entry name" value="Galactose-binding domain-like"/>
    <property type="match status" value="1"/>
</dbReference>
<dbReference type="InterPro" id="IPR051465">
    <property type="entry name" value="Cell_Envelope_Struct_Comp"/>
</dbReference>
<dbReference type="PROSITE" id="PS51175">
    <property type="entry name" value="CBM6"/>
    <property type="match status" value="1"/>
</dbReference>
<dbReference type="GO" id="GO:0030246">
    <property type="term" value="F:carbohydrate binding"/>
    <property type="evidence" value="ECO:0007669"/>
    <property type="project" value="InterPro"/>
</dbReference>
<dbReference type="InterPro" id="IPR035992">
    <property type="entry name" value="Ricin_B-like_lectins"/>
</dbReference>
<dbReference type="InterPro" id="IPR008979">
    <property type="entry name" value="Galactose-bd-like_sf"/>
</dbReference>
<dbReference type="SUPFAM" id="SSF50370">
    <property type="entry name" value="Ricin B-like lectins"/>
    <property type="match status" value="1"/>
</dbReference>
<dbReference type="InterPro" id="IPR001119">
    <property type="entry name" value="SLH_dom"/>
</dbReference>
<evidence type="ECO:0000256" key="2">
    <source>
        <dbReference type="SAM" id="SignalP"/>
    </source>
</evidence>
<name>A0A1G8TK03_9BACL</name>
<dbReference type="Gene3D" id="2.80.10.50">
    <property type="match status" value="7"/>
</dbReference>
<dbReference type="Gene3D" id="2.60.120.260">
    <property type="entry name" value="Galactose-binding domain-like"/>
    <property type="match status" value="2"/>
</dbReference>
<feature type="domain" description="SLH" evidence="4">
    <location>
        <begin position="2205"/>
        <end position="2266"/>
    </location>
</feature>